<sequence length="104" mass="12295">PSPLHTTTIVDKCTVKLVDEFNHMLYQATEPLSTFLEYIRKACSGEENRRYRRNLHRNSLIFSSSASVLHLQLSSSISFGEKLVWRKSKDVWRKVSWRKVFMNY</sequence>
<dbReference type="Proteomes" id="UP001234989">
    <property type="component" value="Chromosome 6"/>
</dbReference>
<dbReference type="AlphaFoldDB" id="A0AAF0R4R1"/>
<feature type="non-terminal residue" evidence="1">
    <location>
        <position position="1"/>
    </location>
</feature>
<evidence type="ECO:0000313" key="2">
    <source>
        <dbReference type="Proteomes" id="UP001234989"/>
    </source>
</evidence>
<dbReference type="EMBL" id="CP133617">
    <property type="protein sequence ID" value="WMV32670.1"/>
    <property type="molecule type" value="Genomic_DNA"/>
</dbReference>
<reference evidence="1" key="1">
    <citation type="submission" date="2023-08" db="EMBL/GenBank/DDBJ databases">
        <title>A de novo genome assembly of Solanum verrucosum Schlechtendal, a Mexican diploid species geographically isolated from the other diploid A-genome species in potato relatives.</title>
        <authorList>
            <person name="Hosaka K."/>
        </authorList>
    </citation>
    <scope>NUCLEOTIDE SEQUENCE</scope>
    <source>
        <tissue evidence="1">Young leaves</tissue>
    </source>
</reference>
<organism evidence="1 2">
    <name type="scientific">Solanum verrucosum</name>
    <dbReference type="NCBI Taxonomy" id="315347"/>
    <lineage>
        <taxon>Eukaryota</taxon>
        <taxon>Viridiplantae</taxon>
        <taxon>Streptophyta</taxon>
        <taxon>Embryophyta</taxon>
        <taxon>Tracheophyta</taxon>
        <taxon>Spermatophyta</taxon>
        <taxon>Magnoliopsida</taxon>
        <taxon>eudicotyledons</taxon>
        <taxon>Gunneridae</taxon>
        <taxon>Pentapetalae</taxon>
        <taxon>asterids</taxon>
        <taxon>lamiids</taxon>
        <taxon>Solanales</taxon>
        <taxon>Solanaceae</taxon>
        <taxon>Solanoideae</taxon>
        <taxon>Solaneae</taxon>
        <taxon>Solanum</taxon>
    </lineage>
</organism>
<name>A0AAF0R4R1_SOLVR</name>
<evidence type="ECO:0000313" key="1">
    <source>
        <dbReference type="EMBL" id="WMV32670.1"/>
    </source>
</evidence>
<keyword evidence="2" id="KW-1185">Reference proteome</keyword>
<protein>
    <submittedName>
        <fullName evidence="1">Uncharacterized protein</fullName>
    </submittedName>
</protein>
<accession>A0AAF0R4R1</accession>
<gene>
    <name evidence="1" type="ORF">MTR67_026055</name>
</gene>
<proteinExistence type="predicted"/>